<evidence type="ECO:0000256" key="1">
    <source>
        <dbReference type="SAM" id="Coils"/>
    </source>
</evidence>
<evidence type="ECO:0000313" key="3">
    <source>
        <dbReference type="EMBL" id="CAD2179253.1"/>
    </source>
</evidence>
<comment type="caution">
    <text evidence="3">The sequence shown here is derived from an EMBL/GenBank/DDBJ whole genome shotgun (WGS) entry which is preliminary data.</text>
</comment>
<accession>A0A6V7VWP2</accession>
<organism evidence="3 4">
    <name type="scientific">Meloidogyne enterolobii</name>
    <name type="common">Root-knot nematode worm</name>
    <name type="synonym">Meloidogyne mayaguensis</name>
    <dbReference type="NCBI Taxonomy" id="390850"/>
    <lineage>
        <taxon>Eukaryota</taxon>
        <taxon>Metazoa</taxon>
        <taxon>Ecdysozoa</taxon>
        <taxon>Nematoda</taxon>
        <taxon>Chromadorea</taxon>
        <taxon>Rhabditida</taxon>
        <taxon>Tylenchina</taxon>
        <taxon>Tylenchomorpha</taxon>
        <taxon>Tylenchoidea</taxon>
        <taxon>Meloidogynidae</taxon>
        <taxon>Meloidogyninae</taxon>
        <taxon>Meloidogyne</taxon>
    </lineage>
</organism>
<dbReference type="AlphaFoldDB" id="A0A6V7VWP2"/>
<protein>
    <submittedName>
        <fullName evidence="3">Uncharacterized protein</fullName>
    </submittedName>
</protein>
<feature type="coiled-coil region" evidence="1">
    <location>
        <begin position="35"/>
        <end position="69"/>
    </location>
</feature>
<dbReference type="Proteomes" id="UP000580250">
    <property type="component" value="Unassembled WGS sequence"/>
</dbReference>
<feature type="compositionally biased region" description="Low complexity" evidence="2">
    <location>
        <begin position="10"/>
        <end position="19"/>
    </location>
</feature>
<name>A0A6V7VWP2_MELEN</name>
<sequence>MPDEYYNPSNNNNNNNNNNQSVASPVASEYVVGLLEELRAENVKLKAENAELVRRNSELETALRGAQAVLGNACPPASDAAGGAKNVGKKEKM</sequence>
<evidence type="ECO:0000313" key="4">
    <source>
        <dbReference type="Proteomes" id="UP000580250"/>
    </source>
</evidence>
<proteinExistence type="predicted"/>
<feature type="region of interest" description="Disordered" evidence="2">
    <location>
        <begin position="1"/>
        <end position="24"/>
    </location>
</feature>
<reference evidence="3 4" key="1">
    <citation type="submission" date="2020-08" db="EMBL/GenBank/DDBJ databases">
        <authorList>
            <person name="Koutsovoulos G."/>
            <person name="Danchin GJ E."/>
        </authorList>
    </citation>
    <scope>NUCLEOTIDE SEQUENCE [LARGE SCALE GENOMIC DNA]</scope>
</reference>
<keyword evidence="1" id="KW-0175">Coiled coil</keyword>
<dbReference type="EMBL" id="CAJEWN010000339">
    <property type="protein sequence ID" value="CAD2179253.1"/>
    <property type="molecule type" value="Genomic_DNA"/>
</dbReference>
<evidence type="ECO:0000256" key="2">
    <source>
        <dbReference type="SAM" id="MobiDB-lite"/>
    </source>
</evidence>
<gene>
    <name evidence="3" type="ORF">MENT_LOCUS31246</name>
</gene>